<dbReference type="GO" id="GO:0005886">
    <property type="term" value="C:plasma membrane"/>
    <property type="evidence" value="ECO:0000318"/>
    <property type="project" value="GO_Central"/>
</dbReference>
<feature type="transmembrane region" description="Helical" evidence="10">
    <location>
        <begin position="336"/>
        <end position="355"/>
    </location>
</feature>
<evidence type="ECO:0000256" key="10">
    <source>
        <dbReference type="RuleBase" id="RU351113"/>
    </source>
</evidence>
<dbReference type="Proteomes" id="UP000007266">
    <property type="component" value="Unassembled WGS sequence"/>
</dbReference>
<dbReference type="AlphaFoldDB" id="A0A139W8V9"/>
<evidence type="ECO:0000256" key="4">
    <source>
        <dbReference type="ARBA" id="ARBA00022692"/>
    </source>
</evidence>
<evidence type="ECO:0000313" key="12">
    <source>
        <dbReference type="Proteomes" id="UP000007266"/>
    </source>
</evidence>
<dbReference type="InParanoid" id="A0A139W8V9"/>
<evidence type="ECO:0000256" key="5">
    <source>
        <dbReference type="ARBA" id="ARBA00022725"/>
    </source>
</evidence>
<dbReference type="PANTHER" id="PTHR21137:SF35">
    <property type="entry name" value="ODORANT RECEPTOR 19A-RELATED"/>
    <property type="match status" value="1"/>
</dbReference>
<evidence type="ECO:0000256" key="8">
    <source>
        <dbReference type="ARBA" id="ARBA00023170"/>
    </source>
</evidence>
<dbReference type="EMBL" id="KQ972952">
    <property type="protein sequence ID" value="KXZ75718.1"/>
    <property type="molecule type" value="Genomic_DNA"/>
</dbReference>
<feature type="transmembrane region" description="Helical" evidence="10">
    <location>
        <begin position="122"/>
        <end position="141"/>
    </location>
</feature>
<reference evidence="11 12" key="1">
    <citation type="journal article" date="2008" name="Nature">
        <title>The genome of the model beetle and pest Tribolium castaneum.</title>
        <authorList>
            <consortium name="Tribolium Genome Sequencing Consortium"/>
            <person name="Richards S."/>
            <person name="Gibbs R.A."/>
            <person name="Weinstock G.M."/>
            <person name="Brown S.J."/>
            <person name="Denell R."/>
            <person name="Beeman R.W."/>
            <person name="Gibbs R."/>
            <person name="Beeman R.W."/>
            <person name="Brown S.J."/>
            <person name="Bucher G."/>
            <person name="Friedrich M."/>
            <person name="Grimmelikhuijzen C.J."/>
            <person name="Klingler M."/>
            <person name="Lorenzen M."/>
            <person name="Richards S."/>
            <person name="Roth S."/>
            <person name="Schroder R."/>
            <person name="Tautz D."/>
            <person name="Zdobnov E.M."/>
            <person name="Muzny D."/>
            <person name="Gibbs R.A."/>
            <person name="Weinstock G.M."/>
            <person name="Attaway T."/>
            <person name="Bell S."/>
            <person name="Buhay C.J."/>
            <person name="Chandrabose M.N."/>
            <person name="Chavez D."/>
            <person name="Clerk-Blankenburg K.P."/>
            <person name="Cree A."/>
            <person name="Dao M."/>
            <person name="Davis C."/>
            <person name="Chacko J."/>
            <person name="Dinh H."/>
            <person name="Dugan-Rocha S."/>
            <person name="Fowler G."/>
            <person name="Garner T.T."/>
            <person name="Garnes J."/>
            <person name="Gnirke A."/>
            <person name="Hawes A."/>
            <person name="Hernandez J."/>
            <person name="Hines S."/>
            <person name="Holder M."/>
            <person name="Hume J."/>
            <person name="Jhangiani S.N."/>
            <person name="Joshi V."/>
            <person name="Khan Z.M."/>
            <person name="Jackson L."/>
            <person name="Kovar C."/>
            <person name="Kowis A."/>
            <person name="Lee S."/>
            <person name="Lewis L.R."/>
            <person name="Margolis J."/>
            <person name="Morgan M."/>
            <person name="Nazareth L.V."/>
            <person name="Nguyen N."/>
            <person name="Okwuonu G."/>
            <person name="Parker D."/>
            <person name="Richards S."/>
            <person name="Ruiz S.J."/>
            <person name="Santibanez J."/>
            <person name="Savard J."/>
            <person name="Scherer S.E."/>
            <person name="Schneider B."/>
            <person name="Sodergren E."/>
            <person name="Tautz D."/>
            <person name="Vattahil S."/>
            <person name="Villasana D."/>
            <person name="White C.S."/>
            <person name="Wright R."/>
            <person name="Park Y."/>
            <person name="Beeman R.W."/>
            <person name="Lord J."/>
            <person name="Oppert B."/>
            <person name="Lorenzen M."/>
            <person name="Brown S."/>
            <person name="Wang L."/>
            <person name="Savard J."/>
            <person name="Tautz D."/>
            <person name="Richards S."/>
            <person name="Weinstock G."/>
            <person name="Gibbs R.A."/>
            <person name="Liu Y."/>
            <person name="Worley K."/>
            <person name="Weinstock G."/>
            <person name="Elsik C.G."/>
            <person name="Reese J.T."/>
            <person name="Elhaik E."/>
            <person name="Landan G."/>
            <person name="Graur D."/>
            <person name="Arensburger P."/>
            <person name="Atkinson P."/>
            <person name="Beeman R.W."/>
            <person name="Beidler J."/>
            <person name="Brown S.J."/>
            <person name="Demuth J.P."/>
            <person name="Drury D.W."/>
            <person name="Du Y.Z."/>
            <person name="Fujiwara H."/>
            <person name="Lorenzen M."/>
            <person name="Maselli V."/>
            <person name="Osanai M."/>
            <person name="Park Y."/>
            <person name="Robertson H.M."/>
            <person name="Tu Z."/>
            <person name="Wang J.J."/>
            <person name="Wang S."/>
            <person name="Richards S."/>
            <person name="Song H."/>
            <person name="Zhang L."/>
            <person name="Sodergren E."/>
            <person name="Werner D."/>
            <person name="Stanke M."/>
            <person name="Morgenstern B."/>
            <person name="Solovyev V."/>
            <person name="Kosarev P."/>
            <person name="Brown G."/>
            <person name="Chen H.C."/>
            <person name="Ermolaeva O."/>
            <person name="Hlavina W."/>
            <person name="Kapustin Y."/>
            <person name="Kiryutin B."/>
            <person name="Kitts P."/>
            <person name="Maglott D."/>
            <person name="Pruitt K."/>
            <person name="Sapojnikov V."/>
            <person name="Souvorov A."/>
            <person name="Mackey A.J."/>
            <person name="Waterhouse R.M."/>
            <person name="Wyder S."/>
            <person name="Zdobnov E.M."/>
            <person name="Zdobnov E.M."/>
            <person name="Wyder S."/>
            <person name="Kriventseva E.V."/>
            <person name="Kadowaki T."/>
            <person name="Bork P."/>
            <person name="Aranda M."/>
            <person name="Bao R."/>
            <person name="Beermann A."/>
            <person name="Berns N."/>
            <person name="Bolognesi R."/>
            <person name="Bonneton F."/>
            <person name="Bopp D."/>
            <person name="Brown S.J."/>
            <person name="Bucher G."/>
            <person name="Butts T."/>
            <person name="Chaumot A."/>
            <person name="Denell R.E."/>
            <person name="Ferrier D.E."/>
            <person name="Friedrich M."/>
            <person name="Gordon C.M."/>
            <person name="Jindra M."/>
            <person name="Klingler M."/>
            <person name="Lan Q."/>
            <person name="Lattorff H.M."/>
            <person name="Laudet V."/>
            <person name="von Levetsow C."/>
            <person name="Liu Z."/>
            <person name="Lutz R."/>
            <person name="Lynch J.A."/>
            <person name="da Fonseca R.N."/>
            <person name="Posnien N."/>
            <person name="Reuter R."/>
            <person name="Roth S."/>
            <person name="Savard J."/>
            <person name="Schinko J.B."/>
            <person name="Schmitt C."/>
            <person name="Schoppmeier M."/>
            <person name="Schroder R."/>
            <person name="Shippy T.D."/>
            <person name="Simonnet F."/>
            <person name="Marques-Souza H."/>
            <person name="Tautz D."/>
            <person name="Tomoyasu Y."/>
            <person name="Trauner J."/>
            <person name="Van der Zee M."/>
            <person name="Vervoort M."/>
            <person name="Wittkopp N."/>
            <person name="Wimmer E.A."/>
            <person name="Yang X."/>
            <person name="Jones A.K."/>
            <person name="Sattelle D.B."/>
            <person name="Ebert P.R."/>
            <person name="Nelson D."/>
            <person name="Scott J.G."/>
            <person name="Beeman R.W."/>
            <person name="Muthukrishnan S."/>
            <person name="Kramer K.J."/>
            <person name="Arakane Y."/>
            <person name="Beeman R.W."/>
            <person name="Zhu Q."/>
            <person name="Hogenkamp D."/>
            <person name="Dixit R."/>
            <person name="Oppert B."/>
            <person name="Jiang H."/>
            <person name="Zou Z."/>
            <person name="Marshall J."/>
            <person name="Elpidina E."/>
            <person name="Vinokurov K."/>
            <person name="Oppert C."/>
            <person name="Zou Z."/>
            <person name="Evans J."/>
            <person name="Lu Z."/>
            <person name="Zhao P."/>
            <person name="Sumathipala N."/>
            <person name="Altincicek B."/>
            <person name="Vilcinskas A."/>
            <person name="Williams M."/>
            <person name="Hultmark D."/>
            <person name="Hetru C."/>
            <person name="Jiang H."/>
            <person name="Grimmelikhuijzen C.J."/>
            <person name="Hauser F."/>
            <person name="Cazzamali G."/>
            <person name="Williamson M."/>
            <person name="Park Y."/>
            <person name="Li B."/>
            <person name="Tanaka Y."/>
            <person name="Predel R."/>
            <person name="Neupert S."/>
            <person name="Schachtner J."/>
            <person name="Verleyen P."/>
            <person name="Raible F."/>
            <person name="Bork P."/>
            <person name="Friedrich M."/>
            <person name="Walden K.K."/>
            <person name="Robertson H.M."/>
            <person name="Angeli S."/>
            <person name="Foret S."/>
            <person name="Bucher G."/>
            <person name="Schuetz S."/>
            <person name="Maleszka R."/>
            <person name="Wimmer E.A."/>
            <person name="Beeman R.W."/>
            <person name="Lorenzen M."/>
            <person name="Tomoyasu Y."/>
            <person name="Miller S.C."/>
            <person name="Grossmann D."/>
            <person name="Bucher G."/>
        </authorList>
    </citation>
    <scope>NUCLEOTIDE SEQUENCE [LARGE SCALE GENOMIC DNA]</scope>
    <source>
        <strain evidence="11 12">Georgia GA2</strain>
    </source>
</reference>
<dbReference type="GO" id="GO:0005549">
    <property type="term" value="F:odorant binding"/>
    <property type="evidence" value="ECO:0007669"/>
    <property type="project" value="InterPro"/>
</dbReference>
<organism evidence="11 12">
    <name type="scientific">Tribolium castaneum</name>
    <name type="common">Red flour beetle</name>
    <dbReference type="NCBI Taxonomy" id="7070"/>
    <lineage>
        <taxon>Eukaryota</taxon>
        <taxon>Metazoa</taxon>
        <taxon>Ecdysozoa</taxon>
        <taxon>Arthropoda</taxon>
        <taxon>Hexapoda</taxon>
        <taxon>Insecta</taxon>
        <taxon>Pterygota</taxon>
        <taxon>Neoptera</taxon>
        <taxon>Endopterygota</taxon>
        <taxon>Coleoptera</taxon>
        <taxon>Polyphaga</taxon>
        <taxon>Cucujiformia</taxon>
        <taxon>Tenebrionidae</taxon>
        <taxon>Tenebrionidae incertae sedis</taxon>
        <taxon>Tribolium</taxon>
    </lineage>
</organism>
<feature type="transmembrane region" description="Helical" evidence="10">
    <location>
        <begin position="382"/>
        <end position="407"/>
    </location>
</feature>
<evidence type="ECO:0000256" key="3">
    <source>
        <dbReference type="ARBA" id="ARBA00022606"/>
    </source>
</evidence>
<dbReference type="GO" id="GO:0007165">
    <property type="term" value="P:signal transduction"/>
    <property type="evidence" value="ECO:0007669"/>
    <property type="project" value="UniProtKB-KW"/>
</dbReference>
<sequence length="439" mass="52204">MEVTGKKVTSGDPFITLKKLYIDLGYHKVTKLVNVFFIVFYGFVYLLQIYYLIVHFNFEIIAKYSTILLLSTYLFNVMIFSIIYEKYILDAYKTFSQIAWPCDNASKPLQIIILQRSKTIKYLNYFFLGFILFMACINWPWLGDQNDFLLCIQVFKKYFGSWSPLLLLFYYLGFPIIGYSAARIFFIILYGVLHLELQIRLITELFRKISRTIFLNRKHHLFTSGDPFITLKKLYIDLGYHKVTKLVNVFFIVFYGFVYLLQIYYLIVHFNFEIIAKYSTILLLSTYLFNVMIFSIIYEKYILDAYKTFSLIAWPCDNASKPLQIIILQRSKTIKYWNYFFLGFIFFMACINWPWLGDQNDFLLCIQVFKKYFGSWSPLFLLFYYLGFPIIGYSAARIFFIILYGVLHLELQELFCKISRTILLIRAPSMSLHVSIAFL</sequence>
<evidence type="ECO:0000256" key="9">
    <source>
        <dbReference type="ARBA" id="ARBA00023224"/>
    </source>
</evidence>
<dbReference type="InterPro" id="IPR004117">
    <property type="entry name" value="7tm6_olfct_rcpt"/>
</dbReference>
<dbReference type="PANTHER" id="PTHR21137">
    <property type="entry name" value="ODORANT RECEPTOR"/>
    <property type="match status" value="1"/>
</dbReference>
<name>A0A139W8V9_TRICA</name>
<evidence type="ECO:0000256" key="2">
    <source>
        <dbReference type="ARBA" id="ARBA00022475"/>
    </source>
</evidence>
<keyword evidence="9 10" id="KW-0807">Transducer</keyword>
<comment type="caution">
    <text evidence="10">Lacks conserved residue(s) required for the propagation of feature annotation.</text>
</comment>
<evidence type="ECO:0000256" key="6">
    <source>
        <dbReference type="ARBA" id="ARBA00022989"/>
    </source>
</evidence>
<dbReference type="GO" id="GO:0004984">
    <property type="term" value="F:olfactory receptor activity"/>
    <property type="evidence" value="ECO:0000318"/>
    <property type="project" value="GO_Central"/>
</dbReference>
<dbReference type="GO" id="GO:0050911">
    <property type="term" value="P:detection of chemical stimulus involved in sensory perception of smell"/>
    <property type="evidence" value="ECO:0000318"/>
    <property type="project" value="GO_Central"/>
</dbReference>
<keyword evidence="8 10" id="KW-0675">Receptor</keyword>
<keyword evidence="2" id="KW-1003">Cell membrane</keyword>
<reference evidence="11 12" key="2">
    <citation type="journal article" date="2010" name="Nucleic Acids Res.">
        <title>BeetleBase in 2010: revisions to provide comprehensive genomic information for Tribolium castaneum.</title>
        <authorList>
            <person name="Kim H.S."/>
            <person name="Murphy T."/>
            <person name="Xia J."/>
            <person name="Caragea D."/>
            <person name="Park Y."/>
            <person name="Beeman R.W."/>
            <person name="Lorenzen M.D."/>
            <person name="Butcher S."/>
            <person name="Manak J.R."/>
            <person name="Brown S.J."/>
        </authorList>
    </citation>
    <scope>NUCLEOTIDE SEQUENCE [LARGE SCALE GENOMIC DNA]</scope>
    <source>
        <strain evidence="11 12">Georgia GA2</strain>
    </source>
</reference>
<comment type="similarity">
    <text evidence="10">Belongs to the insect chemoreceptor superfamily. Heteromeric odorant receptor channel (TC 1.A.69) family.</text>
</comment>
<keyword evidence="12" id="KW-1185">Reference proteome</keyword>
<accession>A0A139W8V9</accession>
<evidence type="ECO:0000256" key="7">
    <source>
        <dbReference type="ARBA" id="ARBA00023136"/>
    </source>
</evidence>
<proteinExistence type="inferred from homology"/>
<keyword evidence="3 10" id="KW-0716">Sensory transduction</keyword>
<evidence type="ECO:0000256" key="1">
    <source>
        <dbReference type="ARBA" id="ARBA00004651"/>
    </source>
</evidence>
<feature type="transmembrane region" description="Helical" evidence="10">
    <location>
        <begin position="168"/>
        <end position="193"/>
    </location>
</feature>
<keyword evidence="4 10" id="KW-0812">Transmembrane</keyword>
<evidence type="ECO:0000313" key="11">
    <source>
        <dbReference type="EMBL" id="KXZ75718.1"/>
    </source>
</evidence>
<keyword evidence="5 10" id="KW-0552">Olfaction</keyword>
<feature type="transmembrane region" description="Helical" evidence="10">
    <location>
        <begin position="246"/>
        <end position="267"/>
    </location>
</feature>
<feature type="transmembrane region" description="Helical" evidence="10">
    <location>
        <begin position="65"/>
        <end position="84"/>
    </location>
</feature>
<keyword evidence="6 10" id="KW-1133">Transmembrane helix</keyword>
<keyword evidence="7 10" id="KW-0472">Membrane</keyword>
<comment type="subcellular location">
    <subcellularLocation>
        <location evidence="1 10">Cell membrane</location>
        <topology evidence="1 10">Multi-pass membrane protein</topology>
    </subcellularLocation>
</comment>
<feature type="transmembrane region" description="Helical" evidence="10">
    <location>
        <begin position="279"/>
        <end position="298"/>
    </location>
</feature>
<feature type="transmembrane region" description="Helical" evidence="10">
    <location>
        <begin position="32"/>
        <end position="53"/>
    </location>
</feature>
<protein>
    <recommendedName>
        <fullName evidence="10">Odorant receptor</fullName>
    </recommendedName>
</protein>
<gene>
    <name evidence="11" type="primary">AUGUSTUS-3.0.2_30960</name>
    <name evidence="11" type="ORF">TcasGA2_TC030960</name>
</gene>